<dbReference type="Pfam" id="PF02812">
    <property type="entry name" value="ELFV_dehydrog_N"/>
    <property type="match status" value="1"/>
</dbReference>
<evidence type="ECO:0000256" key="3">
    <source>
        <dbReference type="ARBA" id="ARBA00023027"/>
    </source>
</evidence>
<dbReference type="SUPFAM" id="SSF53223">
    <property type="entry name" value="Aminoacid dehydrogenase-like, N-terminal domain"/>
    <property type="match status" value="1"/>
</dbReference>
<dbReference type="EMBL" id="BMFJ01000001">
    <property type="protein sequence ID" value="GGE29372.1"/>
    <property type="molecule type" value="Genomic_DNA"/>
</dbReference>
<dbReference type="SMART" id="SM00839">
    <property type="entry name" value="ELFV_dehydrog"/>
    <property type="match status" value="1"/>
</dbReference>
<accession>A0A917EEM4</accession>
<evidence type="ECO:0000256" key="6">
    <source>
        <dbReference type="RuleBase" id="RU004417"/>
    </source>
</evidence>
<dbReference type="GO" id="GO:0000166">
    <property type="term" value="F:nucleotide binding"/>
    <property type="evidence" value="ECO:0007669"/>
    <property type="project" value="UniProtKB-KW"/>
</dbReference>
<keyword evidence="3 5" id="KW-0520">NAD</keyword>
<proteinExistence type="inferred from homology"/>
<dbReference type="GO" id="GO:0006520">
    <property type="term" value="P:amino acid metabolic process"/>
    <property type="evidence" value="ECO:0007669"/>
    <property type="project" value="InterPro"/>
</dbReference>
<gene>
    <name evidence="8" type="ORF">GCM10011360_16820</name>
</gene>
<dbReference type="CDD" id="cd01075">
    <property type="entry name" value="NAD_bind_Leu_Phe_Val_DH"/>
    <property type="match status" value="1"/>
</dbReference>
<protein>
    <submittedName>
        <fullName evidence="8">Leucine dehydrogenase</fullName>
    </submittedName>
</protein>
<dbReference type="PANTHER" id="PTHR42722:SF1">
    <property type="entry name" value="VALINE DEHYDROGENASE"/>
    <property type="match status" value="1"/>
</dbReference>
<name>A0A917EEM4_9RHOB</name>
<dbReference type="InterPro" id="IPR036291">
    <property type="entry name" value="NAD(P)-bd_dom_sf"/>
</dbReference>
<evidence type="ECO:0000259" key="7">
    <source>
        <dbReference type="SMART" id="SM00839"/>
    </source>
</evidence>
<keyword evidence="9" id="KW-1185">Reference proteome</keyword>
<dbReference type="InterPro" id="IPR006095">
    <property type="entry name" value="Glu/Leu/Phe/Val/Trp_DH"/>
</dbReference>
<dbReference type="InterPro" id="IPR006097">
    <property type="entry name" value="Glu/Leu/Phe/Val/Trp_DH_dimer"/>
</dbReference>
<sequence>MFEHPSFDAHERIVFFNDAASGLKAVIAVHSTALGPAGGGCRLWSYPDPADAVTDVLRLSRGMSYKNAMAGLPMGGGKAVILGPVPDDRRDEVFAAFGRAVETLGGAYMTAEDVGVSPSDLQTAARHTAYISGIETLDGVGGNPSPFTAKGVCLGLESAARFAFDRSDIAGLRIAVQGLGGVGMNLARLLYDRGATLVVADLSEARVEEARDRFAAEAAPVDTVLLSDVDVVAPCALGAVITPDVARRITARVVAGGANNQLSDAAAGQILFDRGITYAPDYVINAGGIIIVCAEYFRNADRATIDAMIDAIGPRTAQVLQAARRSGEPSGVTADRMARDILAAAPGRG</sequence>
<evidence type="ECO:0000256" key="5">
    <source>
        <dbReference type="PIRSR" id="PIRSR000188-2"/>
    </source>
</evidence>
<comment type="caution">
    <text evidence="8">The sequence shown here is derived from an EMBL/GenBank/DDBJ whole genome shotgun (WGS) entry which is preliminary data.</text>
</comment>
<dbReference type="InterPro" id="IPR006096">
    <property type="entry name" value="Glu/Leu/Phe/Val/Trp_DH_C"/>
</dbReference>
<evidence type="ECO:0000313" key="8">
    <source>
        <dbReference type="EMBL" id="GGE29372.1"/>
    </source>
</evidence>
<dbReference type="Pfam" id="PF00208">
    <property type="entry name" value="ELFV_dehydrog"/>
    <property type="match status" value="1"/>
</dbReference>
<dbReference type="GO" id="GO:0016639">
    <property type="term" value="F:oxidoreductase activity, acting on the CH-NH2 group of donors, NAD or NADP as acceptor"/>
    <property type="evidence" value="ECO:0007669"/>
    <property type="project" value="InterPro"/>
</dbReference>
<dbReference type="Proteomes" id="UP000612855">
    <property type="component" value="Unassembled WGS sequence"/>
</dbReference>
<reference evidence="9" key="1">
    <citation type="journal article" date="2019" name="Int. J. Syst. Evol. Microbiol.">
        <title>The Global Catalogue of Microorganisms (GCM) 10K type strain sequencing project: providing services to taxonomists for standard genome sequencing and annotation.</title>
        <authorList>
            <consortium name="The Broad Institute Genomics Platform"/>
            <consortium name="The Broad Institute Genome Sequencing Center for Infectious Disease"/>
            <person name="Wu L."/>
            <person name="Ma J."/>
        </authorList>
    </citation>
    <scope>NUCLEOTIDE SEQUENCE [LARGE SCALE GENOMIC DNA]</scope>
    <source>
        <strain evidence="9">CGMCC 1.12664</strain>
    </source>
</reference>
<feature type="active site" description="Proton donor/acceptor" evidence="4">
    <location>
        <position position="78"/>
    </location>
</feature>
<dbReference type="RefSeq" id="WP_188477208.1">
    <property type="nucleotide sequence ID" value="NZ_BMFJ01000001.1"/>
</dbReference>
<dbReference type="AlphaFoldDB" id="A0A917EEM4"/>
<keyword evidence="2 6" id="KW-0560">Oxidoreductase</keyword>
<evidence type="ECO:0000256" key="2">
    <source>
        <dbReference type="ARBA" id="ARBA00023002"/>
    </source>
</evidence>
<dbReference type="Gene3D" id="3.40.50.720">
    <property type="entry name" value="NAD(P)-binding Rossmann-like Domain"/>
    <property type="match status" value="1"/>
</dbReference>
<dbReference type="PANTHER" id="PTHR42722">
    <property type="entry name" value="LEUCINE DEHYDROGENASE"/>
    <property type="match status" value="1"/>
</dbReference>
<dbReference type="InterPro" id="IPR016211">
    <property type="entry name" value="Glu/Phe/Leu/Val/Trp_DH_bac/arc"/>
</dbReference>
<dbReference type="InterPro" id="IPR046346">
    <property type="entry name" value="Aminoacid_DH-like_N_sf"/>
</dbReference>
<dbReference type="SUPFAM" id="SSF51735">
    <property type="entry name" value="NAD(P)-binding Rossmann-fold domains"/>
    <property type="match status" value="1"/>
</dbReference>
<evidence type="ECO:0000313" key="9">
    <source>
        <dbReference type="Proteomes" id="UP000612855"/>
    </source>
</evidence>
<dbReference type="PIRSF" id="PIRSF000188">
    <property type="entry name" value="Phe_leu_dh"/>
    <property type="match status" value="1"/>
</dbReference>
<organism evidence="8 9">
    <name type="scientific">Primorskyibacter flagellatus</name>
    <dbReference type="NCBI Taxonomy" id="1387277"/>
    <lineage>
        <taxon>Bacteria</taxon>
        <taxon>Pseudomonadati</taxon>
        <taxon>Pseudomonadota</taxon>
        <taxon>Alphaproteobacteria</taxon>
        <taxon>Rhodobacterales</taxon>
        <taxon>Roseobacteraceae</taxon>
        <taxon>Primorskyibacter</taxon>
    </lineage>
</organism>
<evidence type="ECO:0000256" key="4">
    <source>
        <dbReference type="PIRSR" id="PIRSR000188-1"/>
    </source>
</evidence>
<evidence type="ECO:0000256" key="1">
    <source>
        <dbReference type="ARBA" id="ARBA00006382"/>
    </source>
</evidence>
<keyword evidence="5" id="KW-0547">Nucleotide-binding</keyword>
<feature type="binding site" evidence="5">
    <location>
        <begin position="178"/>
        <end position="183"/>
    </location>
    <ligand>
        <name>NAD(+)</name>
        <dbReference type="ChEBI" id="CHEBI:57540"/>
    </ligand>
</feature>
<comment type="similarity">
    <text evidence="1 6">Belongs to the Glu/Leu/Phe/Val dehydrogenases family.</text>
</comment>
<dbReference type="PRINTS" id="PR00082">
    <property type="entry name" value="GLFDHDRGNASE"/>
</dbReference>
<dbReference type="Gene3D" id="3.40.50.10860">
    <property type="entry name" value="Leucine Dehydrogenase, chain A, domain 1"/>
    <property type="match status" value="1"/>
</dbReference>
<feature type="domain" description="Glutamate/phenylalanine/leucine/valine/L-tryptophan dehydrogenase C-terminal" evidence="7">
    <location>
        <begin position="142"/>
        <end position="349"/>
    </location>
</feature>